<evidence type="ECO:0000313" key="1">
    <source>
        <dbReference type="EMBL" id="QDV83706.1"/>
    </source>
</evidence>
<gene>
    <name evidence="1" type="ORF">TBK1r_26480</name>
</gene>
<keyword evidence="2" id="KW-1185">Reference proteome</keyword>
<accession>A0ABX5XQU8</accession>
<dbReference type="EMBL" id="CP036432">
    <property type="protein sequence ID" value="QDV83706.1"/>
    <property type="molecule type" value="Genomic_DNA"/>
</dbReference>
<name>A0ABX5XQU8_9BACT</name>
<reference evidence="1 2" key="1">
    <citation type="submission" date="2019-02" db="EMBL/GenBank/DDBJ databases">
        <title>Deep-cultivation of Planctomycetes and their phenomic and genomic characterization uncovers novel biology.</title>
        <authorList>
            <person name="Wiegand S."/>
            <person name="Jogler M."/>
            <person name="Boedeker C."/>
            <person name="Pinto D."/>
            <person name="Vollmers J."/>
            <person name="Rivas-Marin E."/>
            <person name="Kohn T."/>
            <person name="Peeters S.H."/>
            <person name="Heuer A."/>
            <person name="Rast P."/>
            <person name="Oberbeckmann S."/>
            <person name="Bunk B."/>
            <person name="Jeske O."/>
            <person name="Meyerdierks A."/>
            <person name="Storesund J.E."/>
            <person name="Kallscheuer N."/>
            <person name="Luecker S."/>
            <person name="Lage O.M."/>
            <person name="Pohl T."/>
            <person name="Merkel B.J."/>
            <person name="Hornburger P."/>
            <person name="Mueller R.-W."/>
            <person name="Bruemmer F."/>
            <person name="Labrenz M."/>
            <person name="Spormann A.M."/>
            <person name="Op den Camp H."/>
            <person name="Overmann J."/>
            <person name="Amann R."/>
            <person name="Jetten M.S.M."/>
            <person name="Mascher T."/>
            <person name="Medema M.H."/>
            <person name="Devos D.P."/>
            <person name="Kaster A.-K."/>
            <person name="Ovreas L."/>
            <person name="Rohde M."/>
            <person name="Galperin M.Y."/>
            <person name="Jogler C."/>
        </authorList>
    </citation>
    <scope>NUCLEOTIDE SEQUENCE [LARGE SCALE GENOMIC DNA]</scope>
    <source>
        <strain evidence="1 2">TBK1r</strain>
    </source>
</reference>
<protein>
    <submittedName>
        <fullName evidence="1">Uncharacterized protein</fullName>
    </submittedName>
</protein>
<proteinExistence type="predicted"/>
<organism evidence="1 2">
    <name type="scientific">Stieleria magnilauensis</name>
    <dbReference type="NCBI Taxonomy" id="2527963"/>
    <lineage>
        <taxon>Bacteria</taxon>
        <taxon>Pseudomonadati</taxon>
        <taxon>Planctomycetota</taxon>
        <taxon>Planctomycetia</taxon>
        <taxon>Pirellulales</taxon>
        <taxon>Pirellulaceae</taxon>
        <taxon>Stieleria</taxon>
    </lineage>
</organism>
<evidence type="ECO:0000313" key="2">
    <source>
        <dbReference type="Proteomes" id="UP000318081"/>
    </source>
</evidence>
<dbReference type="Proteomes" id="UP000318081">
    <property type="component" value="Chromosome"/>
</dbReference>
<sequence length="91" mass="10322">MIHGLPSLTDADSGYWYLKLAMPFRSYYDVRRDRMLNVFGQFSNLGTLCSLSTSDAPAARIQHSGGWSIWLRISGVSRLVTRPIRRGFPKT</sequence>